<dbReference type="InterPro" id="IPR000873">
    <property type="entry name" value="AMP-dep_synth/lig_dom"/>
</dbReference>
<dbReference type="CDD" id="cd04433">
    <property type="entry name" value="AFD_class_I"/>
    <property type="match status" value="1"/>
</dbReference>
<dbReference type="Proteomes" id="UP000436522">
    <property type="component" value="Unassembled WGS sequence"/>
</dbReference>
<comment type="similarity">
    <text evidence="1">Belongs to the ATP-dependent AMP-binding enzyme family.</text>
</comment>
<evidence type="ECO:0000313" key="6">
    <source>
        <dbReference type="Proteomes" id="UP000436522"/>
    </source>
</evidence>
<dbReference type="PROSITE" id="PS00455">
    <property type="entry name" value="AMP_BINDING"/>
    <property type="match status" value="1"/>
</dbReference>
<dbReference type="EMBL" id="BLIV01000005">
    <property type="protein sequence ID" value="GFE51074.1"/>
    <property type="molecule type" value="Genomic_DNA"/>
</dbReference>
<comment type="caution">
    <text evidence="5">The sequence shown here is derived from an EMBL/GenBank/DDBJ whole genome shotgun (WGS) entry which is preliminary data.</text>
</comment>
<dbReference type="Gene3D" id="3.40.50.12780">
    <property type="entry name" value="N-terminal domain of ligase-like"/>
    <property type="match status" value="1"/>
</dbReference>
<evidence type="ECO:0000256" key="1">
    <source>
        <dbReference type="ARBA" id="ARBA00006432"/>
    </source>
</evidence>
<feature type="domain" description="AMP-binding enzyme C-terminal" evidence="4">
    <location>
        <begin position="323"/>
        <end position="394"/>
    </location>
</feature>
<dbReference type="SUPFAM" id="SSF56801">
    <property type="entry name" value="Acetyl-CoA synthetase-like"/>
    <property type="match status" value="1"/>
</dbReference>
<accession>A0A640VU05</accession>
<dbReference type="PANTHER" id="PTHR43201:SF5">
    <property type="entry name" value="MEDIUM-CHAIN ACYL-COA LIGASE ACSF2, MITOCHONDRIAL"/>
    <property type="match status" value="1"/>
</dbReference>
<feature type="domain" description="AMP-dependent synthetase/ligase" evidence="3">
    <location>
        <begin position="99"/>
        <end position="266"/>
    </location>
</feature>
<sequence length="415" mass="44709">MFILNETRVDPNRGRAALRQFYADASSHRYALHLTDTAELLRHILFLRDMNAGVFPIHPDIPASTAHDMAVTAGCDRIVTAEGLTNLPQTSPIGRGGVLVQMSSGTTGAPKVITRTWAQISVEVASYAVSFKEAQAMTPVIACPVSHSYGLIAGVLVALHRGHTPVVIDTLNPKFILRRLREVTRPLLYTSPAMLHTLAQLLPAEETLYAAMTSGTVLPEPWFVCIRARTTHLFQQYGCSEAGCIAINPDLRQAADIGYPLPHLEVDTGGTAQAPQMIHVRADGSEIRTGDLGYRRPDGMLVFAARQDDVIDVAGLNVYPQDVEQAALAQPGVEDALAFGIDDPMAGGRVALLIAGAGADPAAIRKGLQTRLAPYQQPGVIEQVGTLPRQANGKISRREVAKHFARQGVQAEMRA</sequence>
<dbReference type="InterPro" id="IPR042099">
    <property type="entry name" value="ANL_N_sf"/>
</dbReference>
<gene>
    <name evidence="5" type="ORF">So717_28270</name>
</gene>
<dbReference type="AlphaFoldDB" id="A0A640VU05"/>
<keyword evidence="2" id="KW-0436">Ligase</keyword>
<dbReference type="Gene3D" id="3.30.300.30">
    <property type="match status" value="1"/>
</dbReference>
<protein>
    <submittedName>
        <fullName evidence="5">Acyl-CoA synthetase</fullName>
    </submittedName>
</protein>
<organism evidence="5 6">
    <name type="scientific">Roseobacter cerasinus</name>
    <dbReference type="NCBI Taxonomy" id="2602289"/>
    <lineage>
        <taxon>Bacteria</taxon>
        <taxon>Pseudomonadati</taxon>
        <taxon>Pseudomonadota</taxon>
        <taxon>Alphaproteobacteria</taxon>
        <taxon>Rhodobacterales</taxon>
        <taxon>Roseobacteraceae</taxon>
        <taxon>Roseobacter</taxon>
    </lineage>
</organism>
<dbReference type="PANTHER" id="PTHR43201">
    <property type="entry name" value="ACYL-COA SYNTHETASE"/>
    <property type="match status" value="1"/>
</dbReference>
<evidence type="ECO:0000259" key="4">
    <source>
        <dbReference type="Pfam" id="PF13193"/>
    </source>
</evidence>
<dbReference type="InterPro" id="IPR045851">
    <property type="entry name" value="AMP-bd_C_sf"/>
</dbReference>
<dbReference type="Pfam" id="PF00501">
    <property type="entry name" value="AMP-binding"/>
    <property type="match status" value="1"/>
</dbReference>
<dbReference type="InterPro" id="IPR025110">
    <property type="entry name" value="AMP-bd_C"/>
</dbReference>
<reference evidence="5 6" key="1">
    <citation type="submission" date="2019-12" db="EMBL/GenBank/DDBJ databases">
        <title>Roseobacter cerasinus sp. nov., isolated from seawater around aquaculture.</title>
        <authorList>
            <person name="Muramatsu S."/>
            <person name="Takabe Y."/>
            <person name="Mori K."/>
            <person name="Takaichi S."/>
            <person name="Hanada S."/>
        </authorList>
    </citation>
    <scope>NUCLEOTIDE SEQUENCE [LARGE SCALE GENOMIC DNA]</scope>
    <source>
        <strain evidence="5 6">AI77</strain>
    </source>
</reference>
<dbReference type="GO" id="GO:0031956">
    <property type="term" value="F:medium-chain fatty acid-CoA ligase activity"/>
    <property type="evidence" value="ECO:0007669"/>
    <property type="project" value="TreeGrafter"/>
</dbReference>
<keyword evidence="6" id="KW-1185">Reference proteome</keyword>
<dbReference type="InterPro" id="IPR020845">
    <property type="entry name" value="AMP-binding_CS"/>
</dbReference>
<evidence type="ECO:0000256" key="2">
    <source>
        <dbReference type="ARBA" id="ARBA00022598"/>
    </source>
</evidence>
<proteinExistence type="inferred from homology"/>
<evidence type="ECO:0000313" key="5">
    <source>
        <dbReference type="EMBL" id="GFE51074.1"/>
    </source>
</evidence>
<dbReference type="RefSeq" id="WP_159978427.1">
    <property type="nucleotide sequence ID" value="NZ_BLIV01000005.1"/>
</dbReference>
<dbReference type="GO" id="GO:0006631">
    <property type="term" value="P:fatty acid metabolic process"/>
    <property type="evidence" value="ECO:0007669"/>
    <property type="project" value="TreeGrafter"/>
</dbReference>
<dbReference type="OrthoDB" id="495728at2"/>
<dbReference type="Pfam" id="PF13193">
    <property type="entry name" value="AMP-binding_C"/>
    <property type="match status" value="1"/>
</dbReference>
<evidence type="ECO:0000259" key="3">
    <source>
        <dbReference type="Pfam" id="PF00501"/>
    </source>
</evidence>
<name>A0A640VU05_9RHOB</name>